<keyword evidence="2" id="KW-1185">Reference proteome</keyword>
<proteinExistence type="predicted"/>
<evidence type="ECO:0000313" key="2">
    <source>
        <dbReference type="Proteomes" id="UP000282876"/>
    </source>
</evidence>
<dbReference type="VEuPathDB" id="MicrosporidiaDB:TUBRATIS_12790"/>
<reference evidence="1 2" key="1">
    <citation type="submission" date="2018-10" db="EMBL/GenBank/DDBJ databases">
        <title>Draft genome sequence of the microsporidian Tubulinosema ratisbonensis.</title>
        <authorList>
            <person name="Polonais V."/>
            <person name="Peyretaillade E."/>
            <person name="Niehus S."/>
            <person name="Wawrzyniak I."/>
            <person name="Franchet A."/>
            <person name="Gaspin C."/>
            <person name="Reichstadt M."/>
            <person name="Belser C."/>
            <person name="Labadie K."/>
            <person name="Delbac F."/>
            <person name="Ferrandon D."/>
        </authorList>
    </citation>
    <scope>NUCLEOTIDE SEQUENCE [LARGE SCALE GENOMIC DNA]</scope>
    <source>
        <strain evidence="1 2">Franzen</strain>
    </source>
</reference>
<dbReference type="AlphaFoldDB" id="A0A437ALZ8"/>
<sequence>MNFILITLGITAVVVYILGNTMNKYFSRVEEELTHKKGYVRNQSETNSQSQVGKVKYFNSLKNTYKHSLASKHSKEYLNMGFKFSINYSSISYVDTNSYEKLFGLVPKDMEIILFNFTDENFFTTDFKLIDYMRKNNGIKNKRWTNFTYQNIGSSIVKYGVSTFNRGKIIHIPLLVPKTEGCKKELKRRYAILSGYINNILKKFKGSPTKKKTFIFNINQFEKDFVDDTEEMSLALKKLSSAAKSIVTGAMCDYLGTDVFILNSKIEKTPYLKFGNK</sequence>
<accession>A0A437ALZ8</accession>
<name>A0A437ALZ8_9MICR</name>
<protein>
    <submittedName>
        <fullName evidence="1">Uncharacterized protein</fullName>
    </submittedName>
</protein>
<organism evidence="1 2">
    <name type="scientific">Tubulinosema ratisbonensis</name>
    <dbReference type="NCBI Taxonomy" id="291195"/>
    <lineage>
        <taxon>Eukaryota</taxon>
        <taxon>Fungi</taxon>
        <taxon>Fungi incertae sedis</taxon>
        <taxon>Microsporidia</taxon>
        <taxon>Tubulinosematoidea</taxon>
        <taxon>Tubulinosematidae</taxon>
        <taxon>Tubulinosema</taxon>
    </lineage>
</organism>
<gene>
    <name evidence="1" type="ORF">TUBRATIS_12790</name>
</gene>
<dbReference type="EMBL" id="RCSS01000272">
    <property type="protein sequence ID" value="RVD92221.1"/>
    <property type="molecule type" value="Genomic_DNA"/>
</dbReference>
<comment type="caution">
    <text evidence="1">The sequence shown here is derived from an EMBL/GenBank/DDBJ whole genome shotgun (WGS) entry which is preliminary data.</text>
</comment>
<evidence type="ECO:0000313" key="1">
    <source>
        <dbReference type="EMBL" id="RVD92221.1"/>
    </source>
</evidence>
<dbReference type="Proteomes" id="UP000282876">
    <property type="component" value="Unassembled WGS sequence"/>
</dbReference>